<feature type="signal peptide" evidence="2">
    <location>
        <begin position="1"/>
        <end position="19"/>
    </location>
</feature>
<protein>
    <recommendedName>
        <fullName evidence="5">Lipoprotein</fullName>
    </recommendedName>
</protein>
<feature type="compositionally biased region" description="Low complexity" evidence="1">
    <location>
        <begin position="62"/>
        <end position="75"/>
    </location>
</feature>
<evidence type="ECO:0008006" key="5">
    <source>
        <dbReference type="Google" id="ProtNLM"/>
    </source>
</evidence>
<dbReference type="PROSITE" id="PS51257">
    <property type="entry name" value="PROKAR_LIPOPROTEIN"/>
    <property type="match status" value="1"/>
</dbReference>
<organism evidence="3 4">
    <name type="scientific">Flammeovirga yaeyamensis</name>
    <dbReference type="NCBI Taxonomy" id="367791"/>
    <lineage>
        <taxon>Bacteria</taxon>
        <taxon>Pseudomonadati</taxon>
        <taxon>Bacteroidota</taxon>
        <taxon>Cytophagia</taxon>
        <taxon>Cytophagales</taxon>
        <taxon>Flammeovirgaceae</taxon>
        <taxon>Flammeovirga</taxon>
    </lineage>
</organism>
<sequence>MKLKKFALIISVLAVSAMSCDSLKDNDSSSLNTTLDETSSDLISSALEAQDYTDNISEDMMESSTASSSSSFRTTSDSEDDVQRRPFRPGARRFFARHHADCADITITNENDTRTVVMDFSNGLCENREGETISGVVTSTHTFGESSMAHSTTFQDFSRNDNTVNGTSSITGENVVFEEVVEEGKKPKIASATLTKTTNVTIDHPATEDVAAYTETIVRSLQEEVDNGTKTVTGTLTVTSTGENSGFTSEITSALVFSPRCSGERPVFVALQGTEVITRGDDTITVDYGSGECDYIITITTADGTEKVVDLSEGYDYYGFIGVRGGLKVRREN</sequence>
<reference evidence="3 4" key="1">
    <citation type="submission" date="2021-05" db="EMBL/GenBank/DDBJ databases">
        <title>Comparative genomic studies on the polysaccharide-degrading batcterial strains of the Flammeovirga genus.</title>
        <authorList>
            <person name="Zewei F."/>
            <person name="Zheng Z."/>
            <person name="Yu L."/>
            <person name="Ruyue G."/>
            <person name="Yanhong M."/>
            <person name="Yuanyuan C."/>
            <person name="Jingyan G."/>
            <person name="Wenjun H."/>
        </authorList>
    </citation>
    <scope>NUCLEOTIDE SEQUENCE [LARGE SCALE GENOMIC DNA]</scope>
    <source>
        <strain evidence="3 4">NBRC:100898</strain>
    </source>
</reference>
<evidence type="ECO:0000313" key="3">
    <source>
        <dbReference type="EMBL" id="QWG01653.1"/>
    </source>
</evidence>
<evidence type="ECO:0000256" key="1">
    <source>
        <dbReference type="SAM" id="MobiDB-lite"/>
    </source>
</evidence>
<dbReference type="Proteomes" id="UP000678679">
    <property type="component" value="Chromosome 1"/>
</dbReference>
<feature type="region of interest" description="Disordered" evidence="1">
    <location>
        <begin position="59"/>
        <end position="88"/>
    </location>
</feature>
<accession>A0AAX1N6Y7</accession>
<evidence type="ECO:0000313" key="4">
    <source>
        <dbReference type="Proteomes" id="UP000678679"/>
    </source>
</evidence>
<keyword evidence="4" id="KW-1185">Reference proteome</keyword>
<dbReference type="KEGG" id="fya:KMW28_18715"/>
<name>A0AAX1N6Y7_9BACT</name>
<keyword evidence="2" id="KW-0732">Signal</keyword>
<gene>
    <name evidence="3" type="ORF">KMW28_18715</name>
</gene>
<feature type="chain" id="PRO_5044027402" description="Lipoprotein" evidence="2">
    <location>
        <begin position="20"/>
        <end position="333"/>
    </location>
</feature>
<dbReference type="AlphaFoldDB" id="A0AAX1N6Y7"/>
<proteinExistence type="predicted"/>
<dbReference type="EMBL" id="CP076132">
    <property type="protein sequence ID" value="QWG01653.1"/>
    <property type="molecule type" value="Genomic_DNA"/>
</dbReference>
<evidence type="ECO:0000256" key="2">
    <source>
        <dbReference type="SAM" id="SignalP"/>
    </source>
</evidence>
<dbReference type="RefSeq" id="WP_169666947.1">
    <property type="nucleotide sequence ID" value="NZ_CP076132.1"/>
</dbReference>